<dbReference type="InterPro" id="IPR014922">
    <property type="entry name" value="YdhG-like"/>
</dbReference>
<name>A0A939LMH3_9CELL</name>
<evidence type="ECO:0000313" key="3">
    <source>
        <dbReference type="Proteomes" id="UP000664209"/>
    </source>
</evidence>
<evidence type="ECO:0000313" key="2">
    <source>
        <dbReference type="EMBL" id="MBO1750627.1"/>
    </source>
</evidence>
<gene>
    <name evidence="2" type="ORF">J4G33_02285</name>
</gene>
<dbReference type="EMBL" id="JAGEMK010000001">
    <property type="protein sequence ID" value="MBO1750627.1"/>
    <property type="molecule type" value="Genomic_DNA"/>
</dbReference>
<sequence length="143" mass="15832">MAKAPAMSPSDTPVETVLDGLAEVKRAEAEQLMGLMAAVTGEQPRLWASRIIGYGQYHYRYESGREGDAPLAAFATNQRQHTIYLTAGFAELHATQLARLGKVKHATSCLYVTRLTEVDLDVLRELVELGVQDARRNHHEPSE</sequence>
<dbReference type="AlphaFoldDB" id="A0A939LMH3"/>
<reference evidence="2" key="1">
    <citation type="submission" date="2021-03" db="EMBL/GenBank/DDBJ databases">
        <title>Actinotalea soli sp. nov., isolated from soil.</title>
        <authorList>
            <person name="Ping W."/>
            <person name="Zhang J."/>
        </authorList>
    </citation>
    <scope>NUCLEOTIDE SEQUENCE</scope>
    <source>
        <strain evidence="2">BY-33</strain>
    </source>
</reference>
<protein>
    <submittedName>
        <fullName evidence="2">DUF1801 domain-containing protein</fullName>
    </submittedName>
</protein>
<proteinExistence type="predicted"/>
<dbReference type="RefSeq" id="WP_208054253.1">
    <property type="nucleotide sequence ID" value="NZ_JAGEMK010000001.1"/>
</dbReference>
<dbReference type="Pfam" id="PF08818">
    <property type="entry name" value="DUF1801"/>
    <property type="match status" value="1"/>
</dbReference>
<keyword evidence="3" id="KW-1185">Reference proteome</keyword>
<feature type="domain" description="YdhG-like" evidence="1">
    <location>
        <begin position="25"/>
        <end position="128"/>
    </location>
</feature>
<dbReference type="Proteomes" id="UP000664209">
    <property type="component" value="Unassembled WGS sequence"/>
</dbReference>
<evidence type="ECO:0000259" key="1">
    <source>
        <dbReference type="Pfam" id="PF08818"/>
    </source>
</evidence>
<organism evidence="2 3">
    <name type="scientific">Actinotalea soli</name>
    <dbReference type="NCBI Taxonomy" id="2819234"/>
    <lineage>
        <taxon>Bacteria</taxon>
        <taxon>Bacillati</taxon>
        <taxon>Actinomycetota</taxon>
        <taxon>Actinomycetes</taxon>
        <taxon>Micrococcales</taxon>
        <taxon>Cellulomonadaceae</taxon>
        <taxon>Actinotalea</taxon>
    </lineage>
</organism>
<comment type="caution">
    <text evidence="2">The sequence shown here is derived from an EMBL/GenBank/DDBJ whole genome shotgun (WGS) entry which is preliminary data.</text>
</comment>
<accession>A0A939LMH3</accession>